<reference evidence="1" key="1">
    <citation type="journal article" date="2014" name="Nat. Commun.">
        <title>The tobacco genome sequence and its comparison with those of tomato and potato.</title>
        <authorList>
            <person name="Sierro N."/>
            <person name="Battey J.N."/>
            <person name="Ouadi S."/>
            <person name="Bakaher N."/>
            <person name="Bovet L."/>
            <person name="Willig A."/>
            <person name="Goepfert S."/>
            <person name="Peitsch M.C."/>
            <person name="Ivanov N.V."/>
        </authorList>
    </citation>
    <scope>NUCLEOTIDE SEQUENCE [LARGE SCALE GENOMIC DNA]</scope>
</reference>
<name>A0AC58SE52_TOBAC</name>
<dbReference type="RefSeq" id="XP_075083245.1">
    <property type="nucleotide sequence ID" value="XM_075227144.1"/>
</dbReference>
<keyword evidence="1" id="KW-1185">Reference proteome</keyword>
<organism evidence="1 2">
    <name type="scientific">Nicotiana tabacum</name>
    <name type="common">Common tobacco</name>
    <dbReference type="NCBI Taxonomy" id="4097"/>
    <lineage>
        <taxon>Eukaryota</taxon>
        <taxon>Viridiplantae</taxon>
        <taxon>Streptophyta</taxon>
        <taxon>Embryophyta</taxon>
        <taxon>Tracheophyta</taxon>
        <taxon>Spermatophyta</taxon>
        <taxon>Magnoliopsida</taxon>
        <taxon>eudicotyledons</taxon>
        <taxon>Gunneridae</taxon>
        <taxon>Pentapetalae</taxon>
        <taxon>asterids</taxon>
        <taxon>lamiids</taxon>
        <taxon>Solanales</taxon>
        <taxon>Solanaceae</taxon>
        <taxon>Nicotianoideae</taxon>
        <taxon>Nicotianeae</taxon>
        <taxon>Nicotiana</taxon>
    </lineage>
</organism>
<evidence type="ECO:0000313" key="2">
    <source>
        <dbReference type="RefSeq" id="XP_075083245.1"/>
    </source>
</evidence>
<accession>A0AC58SE52</accession>
<sequence>MAGKSHEFRQKRPGLVCDYCGYKGDLKQSCYKIARYPPNFKSKKKDQNTGGRTYVNNATTSEMKQEVMMPTQGNFFAEEHYKQLVNLLQKTNTSDCSTNTACIIVLMVNVVANDHVWIVDSGATHHVTHCKNALSNLKRADNRTDVVQLPTGNKADITHTEDAVVLGDKSIEGVLYVPDFKFNILLVSKLTKQLCCSVGFYPDFCILSGALQWQGVGIGRENNRLYLIKENLPVTTTSFLKGYGDTKLWHLRLGHASAKSMEHISALNNKIHTGVQDNCEVFPLANNLPKGDKFTVRARKVVLIGYSETQKGYRLYDLENMSIFVSRDVMFKEEIFPFRNNTCPDDAEDLFTSPNSLEAAEMQQSHPTVLPFTYQNMQPQIEDTTNTTVGETTNDARGLDNVILDGEHENVAQVNDNSIDGQAVEPTEAQQHSSEPTESEQEVKPTEAQEHSLELTENGNVHPQQTSTHMGTRKSGRQGKPSIWLKDYSYLSIFSVLTEPQSFKEAVHDPRRIEAMNQEIKALEDNHTYEVVDLPEGEKPIGSK</sequence>
<proteinExistence type="predicted"/>
<dbReference type="Proteomes" id="UP000790787">
    <property type="component" value="Chromosome 12"/>
</dbReference>
<protein>
    <submittedName>
        <fullName evidence="2">Uncharacterized protein LOC142166996</fullName>
    </submittedName>
</protein>
<gene>
    <name evidence="2" type="primary">LOC142166996</name>
</gene>
<evidence type="ECO:0000313" key="1">
    <source>
        <dbReference type="Proteomes" id="UP000790787"/>
    </source>
</evidence>
<reference evidence="2" key="2">
    <citation type="submission" date="2025-08" db="UniProtKB">
        <authorList>
            <consortium name="RefSeq"/>
        </authorList>
    </citation>
    <scope>IDENTIFICATION</scope>
    <source>
        <tissue evidence="2">Leaf</tissue>
    </source>
</reference>